<dbReference type="GO" id="GO:0009166">
    <property type="term" value="P:nucleotide catabolic process"/>
    <property type="evidence" value="ECO:0007669"/>
    <property type="project" value="InterPro"/>
</dbReference>
<keyword evidence="1" id="KW-0732">Signal</keyword>
<sequence>MKNIRWKPLTILVLMLPIIHSCTFDNEAGDVSIPDTLTDFSTTNITIGPDCDASTGSQTISFAHLADLHANFAMKERKFEKLKYFYQQLKEQNPYTIFTNAGDDYEKGSVTEVLSSGKSVKEAIFAMEFDVRTIGNHDFAWGTAELLEYVQDPHAKVLASNTKYIADDGATFAAYDFVQAQVGCVNVGFFGMVSLPWNELDETYDGQFLPELTNDFSYRDISKEIILNFRSQVDILVLVSHLGVVEDGFLADSILGIDLILGGHSHTGIVEKTVGDTLLIQPEFFADGISQIDIDFDLVTQTITSISHQDHNTSDMEDYDLELAQTLDTIADKYAKERHDIIAYAEFDADNTSLANVSLDAIYDVMRADNETSVDIVLLNPNLVWTAWDAGGLSKQDFYNAYNVERQKSDTPGFNSIYRTSITGANIKKMVTQQPLWLYKGVTELDDETAYTVALNKGPAINIPAFFTDDIEYVSEPEFFDENWQVLSDYGVRRTAACVYIDNDNTVIDCIKTEHVLFDFNSSSNPLEASEGVGEMTAYPSSSYSIASDDINTPAAYSIAAANDSSGNVFNFDVFTEDQGVKLSHILEPNGYLSSDNKLSFYTLVFDLYVPSSENEWLAILQTNLLNTDDADLFVHKEGTELEIGSTRYFSGILFNTWQRIAVVVNSNAVEGKTNLYIDGALVGTITHADERWAIESSFLMFADNTPETSSGFIDNILLVNKPLSDAEVQLLGSAKQIMSTSGLPIGLNE</sequence>
<comment type="caution">
    <text evidence="3">The sequence shown here is derived from an EMBL/GenBank/DDBJ whole genome shotgun (WGS) entry which is preliminary data.</text>
</comment>
<dbReference type="AlphaFoldDB" id="A0A2S7UV00"/>
<evidence type="ECO:0000259" key="2">
    <source>
        <dbReference type="Pfam" id="PF00149"/>
    </source>
</evidence>
<dbReference type="PANTHER" id="PTHR11575:SF24">
    <property type="entry name" value="5'-NUCLEOTIDASE"/>
    <property type="match status" value="1"/>
</dbReference>
<protein>
    <recommendedName>
        <fullName evidence="2">Calcineurin-like phosphoesterase domain-containing protein</fullName>
    </recommendedName>
</protein>
<evidence type="ECO:0000313" key="4">
    <source>
        <dbReference type="Proteomes" id="UP000239007"/>
    </source>
</evidence>
<dbReference type="InterPro" id="IPR036907">
    <property type="entry name" value="5'-Nucleotdase_C_sf"/>
</dbReference>
<dbReference type="Proteomes" id="UP000239007">
    <property type="component" value="Unassembled WGS sequence"/>
</dbReference>
<comment type="similarity">
    <text evidence="1">Belongs to the 5'-nucleotidase family.</text>
</comment>
<dbReference type="GO" id="GO:0000166">
    <property type="term" value="F:nucleotide binding"/>
    <property type="evidence" value="ECO:0007669"/>
    <property type="project" value="UniProtKB-KW"/>
</dbReference>
<dbReference type="Gene3D" id="2.60.120.200">
    <property type="match status" value="1"/>
</dbReference>
<organism evidence="3 4">
    <name type="scientific">Psychrosphaera saromensis</name>
    <dbReference type="NCBI Taxonomy" id="716813"/>
    <lineage>
        <taxon>Bacteria</taxon>
        <taxon>Pseudomonadati</taxon>
        <taxon>Pseudomonadota</taxon>
        <taxon>Gammaproteobacteria</taxon>
        <taxon>Alteromonadales</taxon>
        <taxon>Pseudoalteromonadaceae</taxon>
        <taxon>Psychrosphaera</taxon>
    </lineage>
</organism>
<dbReference type="PRINTS" id="PR01607">
    <property type="entry name" value="APYRASEFAMLY"/>
</dbReference>
<evidence type="ECO:0000313" key="3">
    <source>
        <dbReference type="EMBL" id="PQJ53763.1"/>
    </source>
</evidence>
<dbReference type="SUPFAM" id="SSF49899">
    <property type="entry name" value="Concanavalin A-like lectins/glucanases"/>
    <property type="match status" value="1"/>
</dbReference>
<proteinExistence type="inferred from homology"/>
<keyword evidence="1" id="KW-0547">Nucleotide-binding</keyword>
<dbReference type="InterPro" id="IPR029052">
    <property type="entry name" value="Metallo-depent_PP-like"/>
</dbReference>
<dbReference type="SUPFAM" id="SSF56300">
    <property type="entry name" value="Metallo-dependent phosphatases"/>
    <property type="match status" value="1"/>
</dbReference>
<dbReference type="InterPro" id="IPR013320">
    <property type="entry name" value="ConA-like_dom_sf"/>
</dbReference>
<name>A0A2S7UV00_9GAMM</name>
<dbReference type="RefSeq" id="WP_105052261.1">
    <property type="nucleotide sequence ID" value="NZ_BMYG01000002.1"/>
</dbReference>
<dbReference type="OrthoDB" id="9803927at2"/>
<dbReference type="InterPro" id="IPR004843">
    <property type="entry name" value="Calcineurin-like_PHP"/>
</dbReference>
<dbReference type="Pfam" id="PF00149">
    <property type="entry name" value="Metallophos"/>
    <property type="match status" value="1"/>
</dbReference>
<gene>
    <name evidence="3" type="ORF">BTO11_08880</name>
</gene>
<keyword evidence="1" id="KW-0378">Hydrolase</keyword>
<dbReference type="InterPro" id="IPR006179">
    <property type="entry name" value="5_nucleotidase/apyrase"/>
</dbReference>
<dbReference type="GO" id="GO:0016787">
    <property type="term" value="F:hydrolase activity"/>
    <property type="evidence" value="ECO:0007669"/>
    <property type="project" value="UniProtKB-KW"/>
</dbReference>
<dbReference type="Pfam" id="PF13385">
    <property type="entry name" value="Laminin_G_3"/>
    <property type="match status" value="1"/>
</dbReference>
<dbReference type="PANTHER" id="PTHR11575">
    <property type="entry name" value="5'-NUCLEOTIDASE-RELATED"/>
    <property type="match status" value="1"/>
</dbReference>
<accession>A0A2S7UV00</accession>
<reference evidence="3 4" key="1">
    <citation type="submission" date="2016-12" db="EMBL/GenBank/DDBJ databases">
        <title>Diversity of luminous bacteria.</title>
        <authorList>
            <person name="Yoshizawa S."/>
            <person name="Kogure K."/>
        </authorList>
    </citation>
    <scope>NUCLEOTIDE SEQUENCE [LARGE SCALE GENOMIC DNA]</scope>
    <source>
        <strain evidence="3 4">SA4-48</strain>
    </source>
</reference>
<keyword evidence="4" id="KW-1185">Reference proteome</keyword>
<feature type="domain" description="Calcineurin-like phosphoesterase" evidence="2">
    <location>
        <begin position="61"/>
        <end position="267"/>
    </location>
</feature>
<dbReference type="EMBL" id="MSCH01000003">
    <property type="protein sequence ID" value="PQJ53763.1"/>
    <property type="molecule type" value="Genomic_DNA"/>
</dbReference>
<dbReference type="SUPFAM" id="SSF55816">
    <property type="entry name" value="5'-nucleotidase (syn. UDP-sugar hydrolase), C-terminal domain"/>
    <property type="match status" value="1"/>
</dbReference>
<evidence type="ECO:0000256" key="1">
    <source>
        <dbReference type="RuleBase" id="RU362119"/>
    </source>
</evidence>
<feature type="chain" id="PRO_5015374552" description="Calcineurin-like phosphoesterase domain-containing protein" evidence="1">
    <location>
        <begin position="24"/>
        <end position="750"/>
    </location>
</feature>
<feature type="signal peptide" evidence="1">
    <location>
        <begin position="1"/>
        <end position="23"/>
    </location>
</feature>
<dbReference type="Gene3D" id="3.60.21.10">
    <property type="match status" value="1"/>
</dbReference>